<organism evidence="3">
    <name type="scientific">Tanacetum cinerariifolium</name>
    <name type="common">Dalmatian daisy</name>
    <name type="synonym">Chrysanthemum cinerariifolium</name>
    <dbReference type="NCBI Taxonomy" id="118510"/>
    <lineage>
        <taxon>Eukaryota</taxon>
        <taxon>Viridiplantae</taxon>
        <taxon>Streptophyta</taxon>
        <taxon>Embryophyta</taxon>
        <taxon>Tracheophyta</taxon>
        <taxon>Spermatophyta</taxon>
        <taxon>Magnoliopsida</taxon>
        <taxon>eudicotyledons</taxon>
        <taxon>Gunneridae</taxon>
        <taxon>Pentapetalae</taxon>
        <taxon>asterids</taxon>
        <taxon>campanulids</taxon>
        <taxon>Asterales</taxon>
        <taxon>Asteraceae</taxon>
        <taxon>Asteroideae</taxon>
        <taxon>Anthemideae</taxon>
        <taxon>Anthemidinae</taxon>
        <taxon>Tanacetum</taxon>
    </lineage>
</organism>
<feature type="non-terminal residue" evidence="3">
    <location>
        <position position="1"/>
    </location>
</feature>
<comment type="caution">
    <text evidence="3">The sequence shown here is derived from an EMBL/GenBank/DDBJ whole genome shotgun (WGS) entry which is preliminary data.</text>
</comment>
<dbReference type="Pfam" id="PF00071">
    <property type="entry name" value="Ras"/>
    <property type="match status" value="2"/>
</dbReference>
<dbReference type="GO" id="GO:0003924">
    <property type="term" value="F:GTPase activity"/>
    <property type="evidence" value="ECO:0007669"/>
    <property type="project" value="InterPro"/>
</dbReference>
<evidence type="ECO:0000313" key="3">
    <source>
        <dbReference type="EMBL" id="GEU42325.1"/>
    </source>
</evidence>
<dbReference type="InterPro" id="IPR027417">
    <property type="entry name" value="P-loop_NTPase"/>
</dbReference>
<proteinExistence type="predicted"/>
<keyword evidence="2" id="KW-0342">GTP-binding</keyword>
<dbReference type="SUPFAM" id="SSF52540">
    <property type="entry name" value="P-loop containing nucleoside triphosphate hydrolases"/>
    <property type="match status" value="2"/>
</dbReference>
<dbReference type="EMBL" id="BKCJ010001555">
    <property type="protein sequence ID" value="GEU42325.1"/>
    <property type="molecule type" value="Genomic_DNA"/>
</dbReference>
<reference evidence="3" key="1">
    <citation type="journal article" date="2019" name="Sci. Rep.">
        <title>Draft genome of Tanacetum cinerariifolium, the natural source of mosquito coil.</title>
        <authorList>
            <person name="Yamashiro T."/>
            <person name="Shiraishi A."/>
            <person name="Satake H."/>
            <person name="Nakayama K."/>
        </authorList>
    </citation>
    <scope>NUCLEOTIDE SEQUENCE</scope>
</reference>
<keyword evidence="1" id="KW-0547">Nucleotide-binding</keyword>
<evidence type="ECO:0000256" key="1">
    <source>
        <dbReference type="ARBA" id="ARBA00022741"/>
    </source>
</evidence>
<dbReference type="InterPro" id="IPR001806">
    <property type="entry name" value="Small_GTPase"/>
</dbReference>
<sequence>ATLVLEKVALFFALFLFMASLIQHPRYAALATLYYQGAAVGVIVYDITNPDSFHKAQYWVRSAYGFIAIAIDLSLMEVYSESVQHEQMTSGVRTHAIRRAHENIYRILKVADVILDICDLSREKSKQVKYVILVLYAFHEAHENIYRILKVADVILDRFNLSHEATLVLEKVALFFALFMVSLIRHPRYVALATLYYQGAAVGVIVYDITNPDLFQKAQYWVRSAYGYIAIAMDLFLMEAYSESVQPEQMTSGEDKTLK</sequence>
<gene>
    <name evidence="3" type="ORF">Tci_014303</name>
</gene>
<evidence type="ECO:0000256" key="2">
    <source>
        <dbReference type="ARBA" id="ARBA00023134"/>
    </source>
</evidence>
<dbReference type="AlphaFoldDB" id="A0A6L2K2Q4"/>
<dbReference type="Gene3D" id="3.40.50.300">
    <property type="entry name" value="P-loop containing nucleotide triphosphate hydrolases"/>
    <property type="match status" value="2"/>
</dbReference>
<accession>A0A6L2K2Q4</accession>
<dbReference type="PANTHER" id="PTHR24073">
    <property type="entry name" value="DRAB5-RELATED"/>
    <property type="match status" value="1"/>
</dbReference>
<dbReference type="GO" id="GO:0005525">
    <property type="term" value="F:GTP binding"/>
    <property type="evidence" value="ECO:0007669"/>
    <property type="project" value="UniProtKB-KW"/>
</dbReference>
<name>A0A6L2K2Q4_TANCI</name>
<protein>
    <submittedName>
        <fullName evidence="3">Ras-related protein RABF1</fullName>
    </submittedName>
</protein>